<accession>A0A7H0YC75</accession>
<comment type="subcellular location">
    <subcellularLocation>
        <location evidence="1">Cell membrane</location>
        <topology evidence="1">Multi-pass membrane protein</topology>
    </subcellularLocation>
</comment>
<dbReference type="AlphaFoldDB" id="A0A7H0YC75"/>
<dbReference type="Proteomes" id="UP000516384">
    <property type="component" value="Chromosome"/>
</dbReference>
<organism evidence="8 9">
    <name type="scientific">Paenibacillus peoriae</name>
    <dbReference type="NCBI Taxonomy" id="59893"/>
    <lineage>
        <taxon>Bacteria</taxon>
        <taxon>Bacillati</taxon>
        <taxon>Bacillota</taxon>
        <taxon>Bacilli</taxon>
        <taxon>Bacillales</taxon>
        <taxon>Paenibacillaceae</taxon>
        <taxon>Paenibacillus</taxon>
    </lineage>
</organism>
<feature type="transmembrane region" description="Helical" evidence="6">
    <location>
        <begin position="89"/>
        <end position="110"/>
    </location>
</feature>
<dbReference type="PANTHER" id="PTHR35007:SF2">
    <property type="entry name" value="PILUS ASSEMBLE PROTEIN"/>
    <property type="match status" value="1"/>
</dbReference>
<reference evidence="8 9" key="1">
    <citation type="submission" date="2020-09" db="EMBL/GenBank/DDBJ databases">
        <title>Characterization of Paenibacillus peoriae strain ZF390 with broad-spectrum antimicrobial activity as a potential biocontrol agent.</title>
        <authorList>
            <person name="Li L."/>
            <person name="Zhao Y."/>
            <person name="Li B."/>
            <person name="Xie X."/>
        </authorList>
    </citation>
    <scope>NUCLEOTIDE SEQUENCE [LARGE SCALE GENOMIC DNA]</scope>
    <source>
        <strain evidence="8 9">ZF390</strain>
    </source>
</reference>
<evidence type="ECO:0000256" key="2">
    <source>
        <dbReference type="ARBA" id="ARBA00022475"/>
    </source>
</evidence>
<keyword evidence="3 6" id="KW-0812">Transmembrane</keyword>
<dbReference type="RefSeq" id="WP_134902848.1">
    <property type="nucleotide sequence ID" value="NZ_CP061172.1"/>
</dbReference>
<evidence type="ECO:0000259" key="7">
    <source>
        <dbReference type="Pfam" id="PF00482"/>
    </source>
</evidence>
<evidence type="ECO:0000313" key="9">
    <source>
        <dbReference type="Proteomes" id="UP000516384"/>
    </source>
</evidence>
<sequence>MGVVMLVCLVMLVLQVGGWVVLNQMHGAKYAHFRHMKLEGLRLQRLSVPFVHMIHASRATHRLPLLMFKLQRSVQKLYGMRNSGEKTMLFLAEMLGYGYMMAAGGAIISLLMGGDATGLVLGLGLGILVPIALIKDLHGKVQKRDQQILMELPELLSKMMLLVGAGETVQRALLHCVERKGADTEHPLYRELRQTVAEWESGFSFQQAFEHLSKRCGIQEMTVFTTTVLLNMRRGGSDFVMALRELSQTLWGKRTSISRTRGEQASSKLVFPMALILLTVIVLVGAPALMMMNM</sequence>
<protein>
    <submittedName>
        <fullName evidence="8">Type II secretion system F family protein</fullName>
    </submittedName>
</protein>
<gene>
    <name evidence="8" type="ORF">IAQ67_06490</name>
</gene>
<proteinExistence type="predicted"/>
<evidence type="ECO:0000256" key="4">
    <source>
        <dbReference type="ARBA" id="ARBA00022989"/>
    </source>
</evidence>
<dbReference type="InterPro" id="IPR018076">
    <property type="entry name" value="T2SS_GspF_dom"/>
</dbReference>
<dbReference type="Pfam" id="PF00482">
    <property type="entry name" value="T2SSF"/>
    <property type="match status" value="1"/>
</dbReference>
<evidence type="ECO:0000256" key="1">
    <source>
        <dbReference type="ARBA" id="ARBA00004651"/>
    </source>
</evidence>
<feature type="transmembrane region" description="Helical" evidence="6">
    <location>
        <begin position="116"/>
        <end position="134"/>
    </location>
</feature>
<keyword evidence="5 6" id="KW-0472">Membrane</keyword>
<dbReference type="PANTHER" id="PTHR35007">
    <property type="entry name" value="INTEGRAL MEMBRANE PROTEIN-RELATED"/>
    <property type="match status" value="1"/>
</dbReference>
<keyword evidence="4 6" id="KW-1133">Transmembrane helix</keyword>
<name>A0A7H0YC75_9BACL</name>
<dbReference type="GO" id="GO:0005886">
    <property type="term" value="C:plasma membrane"/>
    <property type="evidence" value="ECO:0007669"/>
    <property type="project" value="UniProtKB-SubCell"/>
</dbReference>
<dbReference type="EMBL" id="CP061172">
    <property type="protein sequence ID" value="QNR68683.1"/>
    <property type="molecule type" value="Genomic_DNA"/>
</dbReference>
<keyword evidence="2" id="KW-1003">Cell membrane</keyword>
<feature type="domain" description="Type II secretion system protein GspF" evidence="7">
    <location>
        <begin position="156"/>
        <end position="286"/>
    </location>
</feature>
<evidence type="ECO:0000256" key="6">
    <source>
        <dbReference type="SAM" id="Phobius"/>
    </source>
</evidence>
<evidence type="ECO:0000256" key="5">
    <source>
        <dbReference type="ARBA" id="ARBA00023136"/>
    </source>
</evidence>
<feature type="transmembrane region" description="Helical" evidence="6">
    <location>
        <begin position="269"/>
        <end position="290"/>
    </location>
</feature>
<evidence type="ECO:0000313" key="8">
    <source>
        <dbReference type="EMBL" id="QNR68683.1"/>
    </source>
</evidence>
<evidence type="ECO:0000256" key="3">
    <source>
        <dbReference type="ARBA" id="ARBA00022692"/>
    </source>
</evidence>